<dbReference type="Proteomes" id="UP000059574">
    <property type="component" value="Chromosome"/>
</dbReference>
<dbReference type="EMBL" id="CP013200">
    <property type="protein sequence ID" value="ALO68182.1"/>
    <property type="molecule type" value="Genomic_DNA"/>
</dbReference>
<sequence>MSILECSPSWGAGVAAWRRATAREPVAAVATLKHTLRRPGDAKDVMAVLHARLRLVGGTTSAGHDDWLHAELTSSRPDLKYMIAQVRRLAAARVQELKVRALTSADTWTQRVDGRLPSGIKAMDRSALLEQIAIYRDRWQIGDDPDPLGHPTADYEWERANDRRQLEAELSRLQSTVASCNRTTAVKVPAAVPLTNVGWEI</sequence>
<reference evidence="2" key="1">
    <citation type="submission" date="2015-11" db="EMBL/GenBank/DDBJ databases">
        <authorList>
            <person name="Kumar R."/>
            <person name="Singh D."/>
            <person name="Swarnkar M.K."/>
            <person name="Singh A.K."/>
            <person name="Kumar S."/>
        </authorList>
    </citation>
    <scope>NUCLEOTIDE SEQUENCE [LARGE SCALE GENOMIC DNA]</scope>
    <source>
        <strain evidence="2">ERGS4:06</strain>
    </source>
</reference>
<accession>A0A0S2M3M7</accession>
<gene>
    <name evidence="1" type="ORF">AS189_18860</name>
</gene>
<name>A0A0S2M3M7_9MICC</name>
<dbReference type="AlphaFoldDB" id="A0A0S2M3M7"/>
<organism evidence="1 2">
    <name type="scientific">Arthrobacter alpinus</name>
    <dbReference type="NCBI Taxonomy" id="656366"/>
    <lineage>
        <taxon>Bacteria</taxon>
        <taxon>Bacillati</taxon>
        <taxon>Actinomycetota</taxon>
        <taxon>Actinomycetes</taxon>
        <taxon>Micrococcales</taxon>
        <taxon>Micrococcaceae</taxon>
        <taxon>Arthrobacter</taxon>
    </lineage>
</organism>
<protein>
    <submittedName>
        <fullName evidence="1">Uncharacterized protein</fullName>
    </submittedName>
</protein>
<proteinExistence type="predicted"/>
<evidence type="ECO:0000313" key="1">
    <source>
        <dbReference type="EMBL" id="ALO68182.1"/>
    </source>
</evidence>
<reference evidence="1 2" key="2">
    <citation type="journal article" date="2016" name="J. Biotechnol.">
        <title>Complete genome sequence of Arthrobacter alpinus ERGS4:06, a yellow pigmented bacterium tolerant to cold and radiations isolated from Sikkim Himalaya.</title>
        <authorList>
            <person name="Kumar R."/>
            <person name="Singh D."/>
            <person name="Swarnkar M.K."/>
            <person name="Singh A.K."/>
            <person name="Kumar S."/>
        </authorList>
    </citation>
    <scope>NUCLEOTIDE SEQUENCE [LARGE SCALE GENOMIC DNA]</scope>
    <source>
        <strain evidence="1 2">ERGS4:06</strain>
    </source>
</reference>
<evidence type="ECO:0000313" key="2">
    <source>
        <dbReference type="Proteomes" id="UP000059574"/>
    </source>
</evidence>